<dbReference type="GO" id="GO:0005773">
    <property type="term" value="C:vacuole"/>
    <property type="evidence" value="ECO:0007669"/>
    <property type="project" value="UniProtKB-SubCell"/>
</dbReference>
<evidence type="ECO:0000256" key="5">
    <source>
        <dbReference type="ARBA" id="ARBA00022723"/>
    </source>
</evidence>
<keyword evidence="5" id="KW-0479">Metal-binding</keyword>
<dbReference type="GO" id="GO:0003676">
    <property type="term" value="F:nucleic acid binding"/>
    <property type="evidence" value="ECO:0007669"/>
    <property type="project" value="InterPro"/>
</dbReference>
<dbReference type="Pfam" id="PF20067">
    <property type="entry name" value="SSL_N"/>
    <property type="match status" value="1"/>
</dbReference>
<evidence type="ECO:0000259" key="12">
    <source>
        <dbReference type="PROSITE" id="PS50171"/>
    </source>
</evidence>
<evidence type="ECO:0000313" key="13">
    <source>
        <dbReference type="EMBL" id="PWZ03902.1"/>
    </source>
</evidence>
<dbReference type="AlphaFoldDB" id="A0A3L6D5S2"/>
<feature type="region of interest" description="Disordered" evidence="10">
    <location>
        <begin position="435"/>
        <end position="454"/>
    </location>
</feature>
<keyword evidence="11" id="KW-0812">Transmembrane</keyword>
<dbReference type="ExpressionAtlas" id="A0A3L6D5S2">
    <property type="expression patterns" value="baseline"/>
</dbReference>
<feature type="transmembrane region" description="Helical" evidence="11">
    <location>
        <begin position="21"/>
        <end position="39"/>
    </location>
</feature>
<dbReference type="InterPro" id="IPR018119">
    <property type="entry name" value="Strictosidine_synth_cons-reg"/>
</dbReference>
<dbReference type="Pfam" id="PF03088">
    <property type="entry name" value="Str_synth"/>
    <property type="match status" value="1"/>
</dbReference>
<dbReference type="Gene3D" id="2.120.10.30">
    <property type="entry name" value="TolB, C-terminal domain"/>
    <property type="match status" value="2"/>
</dbReference>
<evidence type="ECO:0000256" key="9">
    <source>
        <dbReference type="ARBA" id="ARBA00023242"/>
    </source>
</evidence>
<dbReference type="SUPFAM" id="SSF57667">
    <property type="entry name" value="beta-beta-alpha zinc fingers"/>
    <property type="match status" value="1"/>
</dbReference>
<evidence type="ECO:0000256" key="8">
    <source>
        <dbReference type="ARBA" id="ARBA00023180"/>
    </source>
</evidence>
<comment type="similarity">
    <text evidence="3">Belongs to the strictosidine synthase family.</text>
</comment>
<feature type="region of interest" description="Disordered" evidence="10">
    <location>
        <begin position="540"/>
        <end position="565"/>
    </location>
</feature>
<keyword evidence="4" id="KW-0926">Vacuole</keyword>
<keyword evidence="7" id="KW-0862">Zinc</keyword>
<dbReference type="InterPro" id="IPR000690">
    <property type="entry name" value="Matrin/U1-C_Znf_C2H2"/>
</dbReference>
<feature type="domain" description="Matrin-type" evidence="12">
    <location>
        <begin position="403"/>
        <end position="433"/>
    </location>
</feature>
<keyword evidence="11" id="KW-0472">Membrane</keyword>
<evidence type="ECO:0000256" key="11">
    <source>
        <dbReference type="SAM" id="Phobius"/>
    </source>
</evidence>
<evidence type="ECO:0000256" key="10">
    <source>
        <dbReference type="SAM" id="MobiDB-lite"/>
    </source>
</evidence>
<accession>A0A3L6D5S2</accession>
<dbReference type="SUPFAM" id="SSF63829">
    <property type="entry name" value="Calcium-dependent phosphotriesterase"/>
    <property type="match status" value="1"/>
</dbReference>
<comment type="caution">
    <text evidence="13">The sequence shown here is derived from an EMBL/GenBank/DDBJ whole genome shotgun (WGS) entry which is preliminary data.</text>
</comment>
<dbReference type="InterPro" id="IPR013087">
    <property type="entry name" value="Znf_C2H2_type"/>
</dbReference>
<evidence type="ECO:0000256" key="2">
    <source>
        <dbReference type="ARBA" id="ARBA00004123"/>
    </source>
</evidence>
<evidence type="ECO:0000256" key="4">
    <source>
        <dbReference type="ARBA" id="ARBA00022554"/>
    </source>
</evidence>
<keyword evidence="11" id="KW-1133">Transmembrane helix</keyword>
<dbReference type="PROSITE" id="PS50171">
    <property type="entry name" value="ZF_MATRIN"/>
    <property type="match status" value="1"/>
</dbReference>
<reference evidence="13 14" key="1">
    <citation type="journal article" date="2018" name="Nat. Genet.">
        <title>Extensive intraspecific gene order and gene structural variations between Mo17 and other maize genomes.</title>
        <authorList>
            <person name="Sun S."/>
            <person name="Zhou Y."/>
            <person name="Chen J."/>
            <person name="Shi J."/>
            <person name="Zhao H."/>
            <person name="Zhao H."/>
            <person name="Song W."/>
            <person name="Zhang M."/>
            <person name="Cui Y."/>
            <person name="Dong X."/>
            <person name="Liu H."/>
            <person name="Ma X."/>
            <person name="Jiao Y."/>
            <person name="Wang B."/>
            <person name="Wei X."/>
            <person name="Stein J.C."/>
            <person name="Glaubitz J.C."/>
            <person name="Lu F."/>
            <person name="Yu G."/>
            <person name="Liang C."/>
            <person name="Fengler K."/>
            <person name="Li B."/>
            <person name="Rafalski A."/>
            <person name="Schnable P.S."/>
            <person name="Ware D.H."/>
            <person name="Buckler E.S."/>
            <person name="Lai J."/>
        </authorList>
    </citation>
    <scope>NUCLEOTIDE SEQUENCE [LARGE SCALE GENOMIC DNA]</scope>
    <source>
        <strain evidence="14">cv. Missouri 17</strain>
        <tissue evidence="13">Seedling</tissue>
    </source>
</reference>
<keyword evidence="8" id="KW-0325">Glycoprotein</keyword>
<dbReference type="InterPro" id="IPR011042">
    <property type="entry name" value="6-blade_b-propeller_TolB-like"/>
</dbReference>
<dbReference type="Proteomes" id="UP000251960">
    <property type="component" value="Unassembled WGS sequence"/>
</dbReference>
<keyword evidence="6" id="KW-0863">Zinc-finger</keyword>
<dbReference type="InterPro" id="IPR036236">
    <property type="entry name" value="Znf_C2H2_sf"/>
</dbReference>
<dbReference type="EMBL" id="NCVQ01001914">
    <property type="protein sequence ID" value="PWZ03902.1"/>
    <property type="molecule type" value="Genomic_DNA"/>
</dbReference>
<organism evidence="13 14">
    <name type="scientific">Zea mays</name>
    <name type="common">Maize</name>
    <dbReference type="NCBI Taxonomy" id="4577"/>
    <lineage>
        <taxon>Eukaryota</taxon>
        <taxon>Viridiplantae</taxon>
        <taxon>Streptophyta</taxon>
        <taxon>Embryophyta</taxon>
        <taxon>Tracheophyta</taxon>
        <taxon>Spermatophyta</taxon>
        <taxon>Magnoliopsida</taxon>
        <taxon>Liliopsida</taxon>
        <taxon>Poales</taxon>
        <taxon>Poaceae</taxon>
        <taxon>PACMAD clade</taxon>
        <taxon>Panicoideae</taxon>
        <taxon>Andropogonodae</taxon>
        <taxon>Andropogoneae</taxon>
        <taxon>Tripsacinae</taxon>
        <taxon>Zea</taxon>
    </lineage>
</organism>
<feature type="compositionally biased region" description="Low complexity" evidence="10">
    <location>
        <begin position="556"/>
        <end position="565"/>
    </location>
</feature>
<evidence type="ECO:0000256" key="1">
    <source>
        <dbReference type="ARBA" id="ARBA00004116"/>
    </source>
</evidence>
<gene>
    <name evidence="13" type="primary">SSL13_0</name>
    <name evidence="13" type="ORF">Zm00014a_015667</name>
</gene>
<name>A0A3L6D5S2_MAIZE</name>
<comment type="subcellular location">
    <subcellularLocation>
        <location evidence="2">Nucleus</location>
    </subcellularLocation>
    <subcellularLocation>
        <location evidence="1">Vacuole</location>
    </subcellularLocation>
</comment>
<dbReference type="PANTHER" id="PTHR10426">
    <property type="entry name" value="STRICTOSIDINE SYNTHASE-RELATED"/>
    <property type="match status" value="1"/>
</dbReference>
<dbReference type="SMART" id="SM00451">
    <property type="entry name" value="ZnF_U1"/>
    <property type="match status" value="1"/>
</dbReference>
<evidence type="ECO:0000256" key="7">
    <source>
        <dbReference type="ARBA" id="ARBA00022833"/>
    </source>
</evidence>
<dbReference type="GO" id="GO:0008270">
    <property type="term" value="F:zinc ion binding"/>
    <property type="evidence" value="ECO:0007669"/>
    <property type="project" value="UniProtKB-KW"/>
</dbReference>
<dbReference type="InterPro" id="IPR003604">
    <property type="entry name" value="Matrin/U1-like-C_Znf_C2H2"/>
</dbReference>
<evidence type="ECO:0000256" key="3">
    <source>
        <dbReference type="ARBA" id="ARBA00009191"/>
    </source>
</evidence>
<dbReference type="GO" id="GO:0005634">
    <property type="term" value="C:nucleus"/>
    <property type="evidence" value="ECO:0007669"/>
    <property type="project" value="UniProtKB-SubCell"/>
</dbReference>
<protein>
    <submittedName>
        <fullName evidence="13">Protein STRICTOSIDINE SYNTHASE-LIKE 13</fullName>
    </submittedName>
</protein>
<sequence>MEEKRKLQWRRGRDGIVQYPHLFFAALALALLVADPFGLSPLAEVDYRPVKHELAPYGEVMGSWPRDNASRLRRGRLEFVGEVFGPESIEFDLQGRGPYAGLADGRVVRWMGEEAGWDTFAVMNPDWSEEVCANGVNSTTRKQHEKEEFCGRPLGLRFHGETGELYVADAYYGLMVVGHSGGVASSVAREADGDPIRFANDLDVHRNGSVFFTDTSMRYSRKDHLNILLEGEGTGRLLRSQRTISFSSLSETTNCRIMRYWLEGPRAGEVEVFANLPGFPRQRALQRQGPVLVAIDCLPEPAQEVFAKRPPPHGSGPCTFPSSASLQVLIGRPTGGCTRCSALLDGDRSVGGRGGVLETGQEVMKLVSENEAIDRRERLRRLALETIDLAKDPYFMRNHLGSYECKLCLTLHNNEGNYLAHTQGKRHQTNLAKRAAREAKDAPAQPQPNKRKLAPRKLVTRKSKIIASQGTVSCHHMNRKSKVGIRVISTYFLLQRPYEIIAFKVISSKVHVKASAETVLQAKTARKLINHHQLLRGLWPNGTGVPGAPTRPPAHSPSTPANSSTAPALMHLLLHHGNAP</sequence>
<dbReference type="PANTHER" id="PTHR10426:SF21">
    <property type="entry name" value="PROTEIN STRICTOSIDINE SYNTHASE-LIKE 13"/>
    <property type="match status" value="1"/>
</dbReference>
<evidence type="ECO:0000313" key="14">
    <source>
        <dbReference type="Proteomes" id="UP000251960"/>
    </source>
</evidence>
<keyword evidence="9" id="KW-0539">Nucleus</keyword>
<dbReference type="Pfam" id="PF12874">
    <property type="entry name" value="zf-met"/>
    <property type="match status" value="1"/>
</dbReference>
<proteinExistence type="inferred from homology"/>
<evidence type="ECO:0000256" key="6">
    <source>
        <dbReference type="ARBA" id="ARBA00022771"/>
    </source>
</evidence>